<keyword evidence="2" id="KW-1185">Reference proteome</keyword>
<dbReference type="Proteomes" id="UP000612808">
    <property type="component" value="Unassembled WGS sequence"/>
</dbReference>
<evidence type="ECO:0000313" key="1">
    <source>
        <dbReference type="EMBL" id="GID14165.1"/>
    </source>
</evidence>
<evidence type="ECO:0000313" key="2">
    <source>
        <dbReference type="Proteomes" id="UP000612808"/>
    </source>
</evidence>
<dbReference type="EMBL" id="BOMB01000029">
    <property type="protein sequence ID" value="GID14165.1"/>
    <property type="molecule type" value="Genomic_DNA"/>
</dbReference>
<sequence length="62" mass="6629">MLRSRDGAWRVEIDTSGLEDGSDGAVVCVFHDGVSVAEAATIQEGMAVLPDDLQIEYDDSES</sequence>
<proteinExistence type="predicted"/>
<dbReference type="AlphaFoldDB" id="A0A8J3NEQ3"/>
<organism evidence="1 2">
    <name type="scientific">Actinocatenispora rupis</name>
    <dbReference type="NCBI Taxonomy" id="519421"/>
    <lineage>
        <taxon>Bacteria</taxon>
        <taxon>Bacillati</taxon>
        <taxon>Actinomycetota</taxon>
        <taxon>Actinomycetes</taxon>
        <taxon>Micromonosporales</taxon>
        <taxon>Micromonosporaceae</taxon>
        <taxon>Actinocatenispora</taxon>
    </lineage>
</organism>
<reference evidence="1" key="1">
    <citation type="submission" date="2021-01" db="EMBL/GenBank/DDBJ databases">
        <title>Whole genome shotgun sequence of Actinocatenispora rupis NBRC 107355.</title>
        <authorList>
            <person name="Komaki H."/>
            <person name="Tamura T."/>
        </authorList>
    </citation>
    <scope>NUCLEOTIDE SEQUENCE</scope>
    <source>
        <strain evidence="1">NBRC 107355</strain>
    </source>
</reference>
<accession>A0A8J3NEQ3</accession>
<comment type="caution">
    <text evidence="1">The sequence shown here is derived from an EMBL/GenBank/DDBJ whole genome shotgun (WGS) entry which is preliminary data.</text>
</comment>
<name>A0A8J3NEQ3_9ACTN</name>
<gene>
    <name evidence="1" type="ORF">Aru02nite_50540</name>
</gene>
<protein>
    <submittedName>
        <fullName evidence="1">Uncharacterized protein</fullName>
    </submittedName>
</protein>